<reference evidence="2 3" key="1">
    <citation type="submission" date="2016-10" db="EMBL/GenBank/DDBJ databases">
        <authorList>
            <person name="Varghese N."/>
            <person name="Submissions S."/>
        </authorList>
    </citation>
    <scope>NUCLEOTIDE SEQUENCE [LARGE SCALE GENOMIC DNA]</scope>
    <source>
        <strain evidence="2 3">DSM 18839</strain>
    </source>
</reference>
<protein>
    <submittedName>
        <fullName evidence="2">Diacylglycerol kinase family enzyme</fullName>
    </submittedName>
</protein>
<evidence type="ECO:0000313" key="2">
    <source>
        <dbReference type="EMBL" id="SDG51972.1"/>
    </source>
</evidence>
<dbReference type="Proteomes" id="UP000198615">
    <property type="component" value="Unassembled WGS sequence"/>
</dbReference>
<dbReference type="SUPFAM" id="SSF111331">
    <property type="entry name" value="NAD kinase/diacylglycerol kinase-like"/>
    <property type="match status" value="1"/>
</dbReference>
<evidence type="ECO:0000259" key="1">
    <source>
        <dbReference type="PROSITE" id="PS50146"/>
    </source>
</evidence>
<evidence type="ECO:0000313" key="3">
    <source>
        <dbReference type="Proteomes" id="UP000198615"/>
    </source>
</evidence>
<dbReference type="InterPro" id="IPR050187">
    <property type="entry name" value="Lipid_Phosphate_FormReg"/>
</dbReference>
<keyword evidence="3" id="KW-1185">Reference proteome</keyword>
<proteinExistence type="predicted"/>
<comment type="caution">
    <text evidence="2">The sequence shown here is derived from an EMBL/GenBank/DDBJ whole genome shotgun (WGS) entry which is preliminary data.</text>
</comment>
<organism evidence="2 3">
    <name type="scientific">Thalassobaculum litoreum DSM 18839</name>
    <dbReference type="NCBI Taxonomy" id="1123362"/>
    <lineage>
        <taxon>Bacteria</taxon>
        <taxon>Pseudomonadati</taxon>
        <taxon>Pseudomonadota</taxon>
        <taxon>Alphaproteobacteria</taxon>
        <taxon>Rhodospirillales</taxon>
        <taxon>Thalassobaculaceae</taxon>
        <taxon>Thalassobaculum</taxon>
    </lineage>
</organism>
<dbReference type="AlphaFoldDB" id="A0A8G2BMT1"/>
<dbReference type="EMBL" id="FNBW01000020">
    <property type="protein sequence ID" value="SDG51972.1"/>
    <property type="molecule type" value="Genomic_DNA"/>
</dbReference>
<dbReference type="InterPro" id="IPR001206">
    <property type="entry name" value="Diacylglycerol_kinase_cat_dom"/>
</dbReference>
<keyword evidence="2" id="KW-0808">Transferase</keyword>
<dbReference type="GO" id="GO:0016301">
    <property type="term" value="F:kinase activity"/>
    <property type="evidence" value="ECO:0007669"/>
    <property type="project" value="UniProtKB-KW"/>
</dbReference>
<sequence>MPPRTATLIVNPKAGSLLDSSITPQDIAERVRATGIEVELLTGDPSELGDLVEQAINGPAELVIVAGGDGTVNAAARRVAGSDKILGILPSGTLNHLSQDLGIPQDLDGAIAVLSDGEPVEIDIGEVNGHSFMCSSVIGFASRLARQREHWRGRLNPVRWARVIAHLFRTMDRDPAVEVQISNPAKVSLRTRHLTVAVGDYIDEPGRLFVRTELDSGFLGLYALRRPSPGKILKLATAALVGRWRADPELTAERVRAATVTSRRKQIRVLNDGEILLLDLPVEYRIRHRALRVIRAREAIEAATARPEETPAEVA</sequence>
<gene>
    <name evidence="2" type="ORF">SAMN05660686_04690</name>
</gene>
<dbReference type="OrthoDB" id="142078at2"/>
<dbReference type="PANTHER" id="PTHR12358">
    <property type="entry name" value="SPHINGOSINE KINASE"/>
    <property type="match status" value="1"/>
</dbReference>
<dbReference type="InterPro" id="IPR016064">
    <property type="entry name" value="NAD/diacylglycerol_kinase_sf"/>
</dbReference>
<keyword evidence="2" id="KW-0418">Kinase</keyword>
<dbReference type="Gene3D" id="3.40.50.10330">
    <property type="entry name" value="Probable inorganic polyphosphate/atp-NAD kinase, domain 1"/>
    <property type="match status" value="1"/>
</dbReference>
<dbReference type="Pfam" id="PF00781">
    <property type="entry name" value="DAGK_cat"/>
    <property type="match status" value="1"/>
</dbReference>
<dbReference type="PROSITE" id="PS50146">
    <property type="entry name" value="DAGK"/>
    <property type="match status" value="1"/>
</dbReference>
<dbReference type="PANTHER" id="PTHR12358:SF106">
    <property type="entry name" value="LIPID KINASE YEGS"/>
    <property type="match status" value="1"/>
</dbReference>
<accession>A0A8G2BMT1</accession>
<dbReference type="SMART" id="SM00046">
    <property type="entry name" value="DAGKc"/>
    <property type="match status" value="1"/>
</dbReference>
<dbReference type="GO" id="GO:0005886">
    <property type="term" value="C:plasma membrane"/>
    <property type="evidence" value="ECO:0007669"/>
    <property type="project" value="TreeGrafter"/>
</dbReference>
<name>A0A8G2BMT1_9PROT</name>
<feature type="domain" description="DAGKc" evidence="1">
    <location>
        <begin position="1"/>
        <end position="131"/>
    </location>
</feature>
<dbReference type="InterPro" id="IPR017438">
    <property type="entry name" value="ATP-NAD_kinase_N"/>
</dbReference>
<dbReference type="RefSeq" id="WP_093154268.1">
    <property type="nucleotide sequence ID" value="NZ_FNBW01000020.1"/>
</dbReference>
<dbReference type="Gene3D" id="2.60.200.40">
    <property type="match status" value="1"/>
</dbReference>